<reference evidence="2" key="2">
    <citation type="submission" date="2021-01" db="EMBL/GenBank/DDBJ databases">
        <authorList>
            <person name="Schikora-Tamarit M.A."/>
        </authorList>
    </citation>
    <scope>NUCLEOTIDE SEQUENCE</scope>
    <source>
        <strain evidence="2">CBS6075</strain>
    </source>
</reference>
<protein>
    <submittedName>
        <fullName evidence="2">Uncharacterized protein</fullName>
    </submittedName>
</protein>
<feature type="compositionally biased region" description="Basic and acidic residues" evidence="1">
    <location>
        <begin position="253"/>
        <end position="265"/>
    </location>
</feature>
<dbReference type="EMBL" id="JAEUBE010000137">
    <property type="protein sequence ID" value="KAH3669476.1"/>
    <property type="molecule type" value="Genomic_DNA"/>
</dbReference>
<dbReference type="Proteomes" id="UP000769157">
    <property type="component" value="Unassembled WGS sequence"/>
</dbReference>
<dbReference type="GeneID" id="70233565"/>
<evidence type="ECO:0000256" key="1">
    <source>
        <dbReference type="SAM" id="MobiDB-lite"/>
    </source>
</evidence>
<reference evidence="2" key="1">
    <citation type="journal article" date="2021" name="Open Biol.">
        <title>Shared evolutionary footprints suggest mitochondrial oxidative damage underlies multiple complex I losses in fungi.</title>
        <authorList>
            <person name="Schikora-Tamarit M.A."/>
            <person name="Marcet-Houben M."/>
            <person name="Nosek J."/>
            <person name="Gabaldon T."/>
        </authorList>
    </citation>
    <scope>NUCLEOTIDE SEQUENCE</scope>
    <source>
        <strain evidence="2">CBS6075</strain>
    </source>
</reference>
<gene>
    <name evidence="2" type="ORF">OGAPHI_001597</name>
</gene>
<feature type="region of interest" description="Disordered" evidence="1">
    <location>
        <begin position="253"/>
        <end position="279"/>
    </location>
</feature>
<feature type="compositionally biased region" description="Polar residues" evidence="1">
    <location>
        <begin position="189"/>
        <end position="203"/>
    </location>
</feature>
<dbReference type="RefSeq" id="XP_046063739.1">
    <property type="nucleotide sequence ID" value="XM_046202375.1"/>
</dbReference>
<accession>A0A9P8PCW0</accession>
<evidence type="ECO:0000313" key="3">
    <source>
        <dbReference type="Proteomes" id="UP000769157"/>
    </source>
</evidence>
<feature type="region of interest" description="Disordered" evidence="1">
    <location>
        <begin position="182"/>
        <end position="203"/>
    </location>
</feature>
<comment type="caution">
    <text evidence="2">The sequence shown here is derived from an EMBL/GenBank/DDBJ whole genome shotgun (WGS) entry which is preliminary data.</text>
</comment>
<keyword evidence="3" id="KW-1185">Reference proteome</keyword>
<dbReference type="AlphaFoldDB" id="A0A9P8PCW0"/>
<evidence type="ECO:0000313" key="2">
    <source>
        <dbReference type="EMBL" id="KAH3669476.1"/>
    </source>
</evidence>
<sequence length="287" mass="31687">MSRCRANELLGVNGEYVAVLGGCQNLVFGSNSPFERCSRNSWTWPLASARTSVWEAESQSRSQIWVLMRIEMAVSSWRLAESSTMSHESESVTARNRPLGENRALVGAAHANFIDLTSLCVLALISQTLSVASCESDTSRPFLRGSHAKHTTGCSCAAPITMESSSFCLTWSTRETLIERSVRAHASRGPSTSHSTSTDRNWGGSSVRVSNSLGYAIAMKKWKISKKLLFLFTKWYVTRFPLLTLGAANSKTEKGKRQVCETQREKGRKGQGGPEKERAAVVDWLDR</sequence>
<name>A0A9P8PCW0_9ASCO</name>
<organism evidence="2 3">
    <name type="scientific">Ogataea philodendri</name>
    <dbReference type="NCBI Taxonomy" id="1378263"/>
    <lineage>
        <taxon>Eukaryota</taxon>
        <taxon>Fungi</taxon>
        <taxon>Dikarya</taxon>
        <taxon>Ascomycota</taxon>
        <taxon>Saccharomycotina</taxon>
        <taxon>Pichiomycetes</taxon>
        <taxon>Pichiales</taxon>
        <taxon>Pichiaceae</taxon>
        <taxon>Ogataea</taxon>
    </lineage>
</organism>
<proteinExistence type="predicted"/>